<dbReference type="GO" id="GO:0016538">
    <property type="term" value="F:cyclin-dependent protein serine/threonine kinase regulator activity"/>
    <property type="evidence" value="ECO:0007669"/>
    <property type="project" value="TreeGrafter"/>
</dbReference>
<evidence type="ECO:0008006" key="4">
    <source>
        <dbReference type="Google" id="ProtNLM"/>
    </source>
</evidence>
<dbReference type="PANTHER" id="PTHR15615">
    <property type="match status" value="1"/>
</dbReference>
<dbReference type="Proteomes" id="UP000027361">
    <property type="component" value="Unassembled WGS sequence"/>
</dbReference>
<dbReference type="Pfam" id="PF08613">
    <property type="entry name" value="Cyclin"/>
    <property type="match status" value="1"/>
</dbReference>
<dbReference type="GeneID" id="25261431"/>
<dbReference type="GO" id="GO:0000307">
    <property type="term" value="C:cyclin-dependent protein kinase holoenzyme complex"/>
    <property type="evidence" value="ECO:0007669"/>
    <property type="project" value="TreeGrafter"/>
</dbReference>
<dbReference type="AlphaFoldDB" id="A0A066WLS5"/>
<keyword evidence="3" id="KW-1185">Reference proteome</keyword>
<organism evidence="2 3">
    <name type="scientific">Tilletiaria anomala (strain ATCC 24038 / CBS 436.72 / UBC 951)</name>
    <dbReference type="NCBI Taxonomy" id="1037660"/>
    <lineage>
        <taxon>Eukaryota</taxon>
        <taxon>Fungi</taxon>
        <taxon>Dikarya</taxon>
        <taxon>Basidiomycota</taxon>
        <taxon>Ustilaginomycotina</taxon>
        <taxon>Exobasidiomycetes</taxon>
        <taxon>Georgefischeriales</taxon>
        <taxon>Tilletiariaceae</taxon>
        <taxon>Tilletiaria</taxon>
    </lineage>
</organism>
<dbReference type="OrthoDB" id="244495at2759"/>
<dbReference type="STRING" id="1037660.A0A066WLS5"/>
<evidence type="ECO:0000313" key="2">
    <source>
        <dbReference type="EMBL" id="KDN53548.1"/>
    </source>
</evidence>
<gene>
    <name evidence="2" type="ORF">K437DRAFT_1265</name>
</gene>
<dbReference type="EMBL" id="JMSN01000001">
    <property type="protein sequence ID" value="KDN53548.1"/>
    <property type="molecule type" value="Genomic_DNA"/>
</dbReference>
<dbReference type="CDD" id="cd20557">
    <property type="entry name" value="CYCLIN_ScPCL1-like"/>
    <property type="match status" value="1"/>
</dbReference>
<protein>
    <recommendedName>
        <fullName evidence="4">Cyclin N-terminal domain-containing protein</fullName>
    </recommendedName>
</protein>
<dbReference type="HOGENOM" id="CLU_458685_0_0_1"/>
<comment type="caution">
    <text evidence="2">The sequence shown here is derived from an EMBL/GenBank/DDBJ whole genome shotgun (WGS) entry which is preliminary data.</text>
</comment>
<dbReference type="GO" id="GO:0005634">
    <property type="term" value="C:nucleus"/>
    <property type="evidence" value="ECO:0007669"/>
    <property type="project" value="TreeGrafter"/>
</dbReference>
<proteinExistence type="predicted"/>
<dbReference type="Gene3D" id="1.10.472.10">
    <property type="entry name" value="Cyclin-like"/>
    <property type="match status" value="1"/>
</dbReference>
<reference evidence="2 3" key="1">
    <citation type="submission" date="2014-05" db="EMBL/GenBank/DDBJ databases">
        <title>Draft genome sequence of a rare smut relative, Tilletiaria anomala UBC 951.</title>
        <authorList>
            <consortium name="DOE Joint Genome Institute"/>
            <person name="Toome M."/>
            <person name="Kuo A."/>
            <person name="Henrissat B."/>
            <person name="Lipzen A."/>
            <person name="Tritt A."/>
            <person name="Yoshinaga Y."/>
            <person name="Zane M."/>
            <person name="Barry K."/>
            <person name="Grigoriev I.V."/>
            <person name="Spatafora J.W."/>
            <person name="Aimea M.C."/>
        </authorList>
    </citation>
    <scope>NUCLEOTIDE SEQUENCE [LARGE SCALE GENOMIC DNA]</scope>
    <source>
        <strain evidence="2 3">UBC 951</strain>
    </source>
</reference>
<sequence length="595" mass="65432">MDSYQAHAAFYGAPSFVPSTVPSDFSQQACTVGAPPVHHTIPVSAPLCYYPSSVFAPPPAPKLTAAAARSASERAVWLPSSLPGTVGPWGFVPANPSPGGHIPSFAQHHHHVEQELLLAHRLAKVAPNEQTNQAAVLAPARWDPGPMHSDIDRRWAGAVQPGGVGRAYQPSARTWQPPRPDNRHGMNIQLYALSYQQQCSVVGEDTMSLQSYHSHQYQREPSYEHTGQYENQRRSKQTNDQSPPSPRSFHRSAVQLVNLASGVVVALSDCLKCGSLDAGFSVNDKGYQPSSSPIPSYHQTTATSSGVREALQLATFPPSAQRSSKCLPSLKLDGRPTILSEATCSDPFIAQQPQALKILHHFVSQVLSQTLVSPTTLFLALYYILRIPTLLAADSYRLHDEYSHFFLSPTSSSPFKLFTLGLMIANKHLDDNTFLNKTWHEVTGIPLSELNSIERFYLRICNYDLSPSPQNWSNYILKLKSFTQNRFAEFASSQLSKSDLTRDPFHRVMSCFNTSGETYQHALRSLAELSVDPESALSASFRLAGRRPSLSHYKSAPGYHAASAFVPVQGMPRSRSFLGPKMEDYFGLSQVVAAT</sequence>
<dbReference type="RefSeq" id="XP_013246346.1">
    <property type="nucleotide sequence ID" value="XM_013390892.1"/>
</dbReference>
<dbReference type="PANTHER" id="PTHR15615:SF27">
    <property type="entry name" value="PHO85 CYCLIN CLG1"/>
    <property type="match status" value="1"/>
</dbReference>
<feature type="region of interest" description="Disordered" evidence="1">
    <location>
        <begin position="162"/>
        <end position="183"/>
    </location>
</feature>
<name>A0A066WLS5_TILAU</name>
<evidence type="ECO:0000313" key="3">
    <source>
        <dbReference type="Proteomes" id="UP000027361"/>
    </source>
</evidence>
<evidence type="ECO:0000256" key="1">
    <source>
        <dbReference type="SAM" id="MobiDB-lite"/>
    </source>
</evidence>
<dbReference type="GO" id="GO:0019901">
    <property type="term" value="F:protein kinase binding"/>
    <property type="evidence" value="ECO:0007669"/>
    <property type="project" value="InterPro"/>
</dbReference>
<feature type="region of interest" description="Disordered" evidence="1">
    <location>
        <begin position="212"/>
        <end position="249"/>
    </location>
</feature>
<accession>A0A066WLS5</accession>
<dbReference type="InParanoid" id="A0A066WLS5"/>
<dbReference type="InterPro" id="IPR013922">
    <property type="entry name" value="Cyclin_PHO80-like"/>
</dbReference>